<keyword evidence="3" id="KW-1185">Reference proteome</keyword>
<organism evidence="2 3">
    <name type="scientific">Brachionus plicatilis</name>
    <name type="common">Marine rotifer</name>
    <name type="synonym">Brachionus muelleri</name>
    <dbReference type="NCBI Taxonomy" id="10195"/>
    <lineage>
        <taxon>Eukaryota</taxon>
        <taxon>Metazoa</taxon>
        <taxon>Spiralia</taxon>
        <taxon>Gnathifera</taxon>
        <taxon>Rotifera</taxon>
        <taxon>Eurotatoria</taxon>
        <taxon>Monogononta</taxon>
        <taxon>Pseudotrocha</taxon>
        <taxon>Ploima</taxon>
        <taxon>Brachionidae</taxon>
        <taxon>Brachionus</taxon>
    </lineage>
</organism>
<evidence type="ECO:0000256" key="1">
    <source>
        <dbReference type="SAM" id="Phobius"/>
    </source>
</evidence>
<dbReference type="Proteomes" id="UP000276133">
    <property type="component" value="Unassembled WGS sequence"/>
</dbReference>
<dbReference type="AlphaFoldDB" id="A0A3M7RYD3"/>
<reference evidence="2 3" key="1">
    <citation type="journal article" date="2018" name="Sci. Rep.">
        <title>Genomic signatures of local adaptation to the degree of environmental predictability in rotifers.</title>
        <authorList>
            <person name="Franch-Gras L."/>
            <person name="Hahn C."/>
            <person name="Garcia-Roger E.M."/>
            <person name="Carmona M.J."/>
            <person name="Serra M."/>
            <person name="Gomez A."/>
        </authorList>
    </citation>
    <scope>NUCLEOTIDE SEQUENCE [LARGE SCALE GENOMIC DNA]</scope>
    <source>
        <strain evidence="2">HYR1</strain>
    </source>
</reference>
<sequence>MYLFSYCTLKIAKSNMNRFFRDEQNRFFFINLKNSWKNSNTSLNKIANPLPCLLQCRQYNTLRKLRQKMSWLSYCVMLQPLIGMLVFNIIVVIKEGLNQFLIFNMFSEQLMNRNENF</sequence>
<dbReference type="EMBL" id="REGN01002375">
    <property type="protein sequence ID" value="RNA28526.1"/>
    <property type="molecule type" value="Genomic_DNA"/>
</dbReference>
<feature type="transmembrane region" description="Helical" evidence="1">
    <location>
        <begin position="71"/>
        <end position="93"/>
    </location>
</feature>
<evidence type="ECO:0000313" key="3">
    <source>
        <dbReference type="Proteomes" id="UP000276133"/>
    </source>
</evidence>
<evidence type="ECO:0000313" key="2">
    <source>
        <dbReference type="EMBL" id="RNA28526.1"/>
    </source>
</evidence>
<protein>
    <submittedName>
        <fullName evidence="2">Uncharacterized protein</fullName>
    </submittedName>
</protein>
<gene>
    <name evidence="2" type="ORF">BpHYR1_036796</name>
</gene>
<keyword evidence="1" id="KW-1133">Transmembrane helix</keyword>
<accession>A0A3M7RYD3</accession>
<name>A0A3M7RYD3_BRAPC</name>
<keyword evidence="1" id="KW-0812">Transmembrane</keyword>
<proteinExistence type="predicted"/>
<keyword evidence="1" id="KW-0472">Membrane</keyword>
<comment type="caution">
    <text evidence="2">The sequence shown here is derived from an EMBL/GenBank/DDBJ whole genome shotgun (WGS) entry which is preliminary data.</text>
</comment>